<dbReference type="InterPro" id="IPR010095">
    <property type="entry name" value="Cas12f1-like_TNB"/>
</dbReference>
<evidence type="ECO:0000256" key="4">
    <source>
        <dbReference type="ARBA" id="ARBA00022833"/>
    </source>
</evidence>
<evidence type="ECO:0000313" key="10">
    <source>
        <dbReference type="EMBL" id="ALZ45656.1"/>
    </source>
</evidence>
<dbReference type="GO" id="GO:0006310">
    <property type="term" value="P:DNA recombination"/>
    <property type="evidence" value="ECO:0007669"/>
    <property type="project" value="UniProtKB-KW"/>
</dbReference>
<dbReference type="EMBL" id="KR052811">
    <property type="protein sequence ID" value="ALZ45656.1"/>
    <property type="molecule type" value="Genomic_DNA"/>
</dbReference>
<organism evidence="10">
    <name type="scientific">Lactobacillus crispatus</name>
    <dbReference type="NCBI Taxonomy" id="47770"/>
    <lineage>
        <taxon>Bacteria</taxon>
        <taxon>Bacillati</taxon>
        <taxon>Bacillota</taxon>
        <taxon>Bacilli</taxon>
        <taxon>Lactobacillales</taxon>
        <taxon>Lactobacillaceae</taxon>
        <taxon>Lactobacillus</taxon>
    </lineage>
</organism>
<feature type="domain" description="Cas12f1-like TNB" evidence="8">
    <location>
        <begin position="332"/>
        <end position="415"/>
    </location>
</feature>
<accession>A0A125QWS7</accession>
<dbReference type="Pfam" id="PF07282">
    <property type="entry name" value="Cas12f1-like_TNB"/>
    <property type="match status" value="1"/>
</dbReference>
<name>A0A125QWS7_9LACO</name>
<dbReference type="Pfam" id="PF01385">
    <property type="entry name" value="OrfB_IS605"/>
    <property type="match status" value="1"/>
</dbReference>
<feature type="domain" description="Transposase putative helix-turn-helix" evidence="9">
    <location>
        <begin position="6"/>
        <end position="48"/>
    </location>
</feature>
<keyword evidence="10" id="KW-0614">Plasmid</keyword>
<evidence type="ECO:0000256" key="6">
    <source>
        <dbReference type="ARBA" id="ARBA00023172"/>
    </source>
</evidence>
<dbReference type="InterPro" id="IPR021027">
    <property type="entry name" value="Transposase_put_HTH"/>
</dbReference>
<protein>
    <recommendedName>
        <fullName evidence="11">Transposase</fullName>
    </recommendedName>
</protein>
<evidence type="ECO:0008006" key="11">
    <source>
        <dbReference type="Google" id="ProtNLM"/>
    </source>
</evidence>
<keyword evidence="6" id="KW-0233">DNA recombination</keyword>
<evidence type="ECO:0000256" key="5">
    <source>
        <dbReference type="ARBA" id="ARBA00023125"/>
    </source>
</evidence>
<geneLocation type="plasmid" evidence="10">
    <name>pLc17</name>
</geneLocation>
<keyword evidence="4" id="KW-0862">Zinc</keyword>
<keyword evidence="2" id="KW-0815">Transposition</keyword>
<proteinExistence type="inferred from homology"/>
<dbReference type="NCBIfam" id="TIGR01766">
    <property type="entry name" value="IS200/IS605 family accessory protein TnpB-like domain"/>
    <property type="match status" value="1"/>
</dbReference>
<evidence type="ECO:0000256" key="1">
    <source>
        <dbReference type="ARBA" id="ARBA00008761"/>
    </source>
</evidence>
<feature type="domain" description="Probable transposase IS891/IS1136/IS1341" evidence="7">
    <location>
        <begin position="198"/>
        <end position="318"/>
    </location>
</feature>
<dbReference type="AlphaFoldDB" id="A0A125QWS7"/>
<dbReference type="GO" id="GO:0003677">
    <property type="term" value="F:DNA binding"/>
    <property type="evidence" value="ECO:0007669"/>
    <property type="project" value="UniProtKB-KW"/>
</dbReference>
<evidence type="ECO:0000256" key="3">
    <source>
        <dbReference type="ARBA" id="ARBA00022723"/>
    </source>
</evidence>
<evidence type="ECO:0000259" key="8">
    <source>
        <dbReference type="Pfam" id="PF07282"/>
    </source>
</evidence>
<evidence type="ECO:0000259" key="7">
    <source>
        <dbReference type="Pfam" id="PF01385"/>
    </source>
</evidence>
<evidence type="ECO:0000256" key="2">
    <source>
        <dbReference type="ARBA" id="ARBA00022578"/>
    </source>
</evidence>
<comment type="similarity">
    <text evidence="1">In the C-terminal section; belongs to the transposase 35 family.</text>
</comment>
<sequence length="428" mass="50011">MKRVIIKTRTYRLKPNQRMKKVLDSLCDYRRFSWNLGLETWQNMHEARQLALTQHLKAELKKPRKKQKLTNAEREILANNPVPSWRRIRDELTENKQYWQTKLPAHVFNLAIQDLGNAWQNFFDKAQPGWGKPKFKSKKAPRQGFKMDQAKIKDGCLFLEKPRAVKETWNGFKLSSAPLSDDFGTISFYKEKNRYYASIPFKISDPEDKPKTGRYTGVDINVGHFNYRDGQCIVMPKSLAAVYCKIKHYQRQLSKKRVVNGKIKGMQSKRYMKARNKLQAAYARAKNIQNDLMQKFTTKLVSEYDSIVIEDLSVKGMLMSHVASKGMHRSMFGRFRQILTYKCEWYGKKLIVANKLYPSTQRCAACGLVKKGDEKITLRGNKKHGTKHNEFVCYNPNCRNYNKKVDRDENAMLNLIILVKHPELNKAL</sequence>
<reference evidence="10" key="1">
    <citation type="submission" date="2015-04" db="EMBL/GenBank/DDBJ databases">
        <title>Novel Lactobacillus sp. plasmids isolated from BV infected patients.</title>
        <authorList>
            <person name="Harris L.K."/>
            <person name="van Zyl L.J."/>
            <person name="Damelin L."/>
            <person name="Tiemessen C."/>
            <person name="Trindade M.I."/>
        </authorList>
    </citation>
    <scope>NUCLEOTIDE SEQUENCE</scope>
    <source>
        <strain evidence="10">L6</strain>
        <plasmid evidence="10">pLc17</plasmid>
    </source>
</reference>
<keyword evidence="5" id="KW-0238">DNA-binding</keyword>
<dbReference type="Pfam" id="PF12323">
    <property type="entry name" value="HTH_OrfB_IS605"/>
    <property type="match status" value="1"/>
</dbReference>
<dbReference type="GO" id="GO:0032196">
    <property type="term" value="P:transposition"/>
    <property type="evidence" value="ECO:0007669"/>
    <property type="project" value="UniProtKB-KW"/>
</dbReference>
<dbReference type="NCBIfam" id="NF040570">
    <property type="entry name" value="guided_TnpB"/>
    <property type="match status" value="1"/>
</dbReference>
<evidence type="ECO:0000259" key="9">
    <source>
        <dbReference type="Pfam" id="PF12323"/>
    </source>
</evidence>
<dbReference type="InterPro" id="IPR001959">
    <property type="entry name" value="Transposase"/>
</dbReference>
<dbReference type="GO" id="GO:0046872">
    <property type="term" value="F:metal ion binding"/>
    <property type="evidence" value="ECO:0007669"/>
    <property type="project" value="UniProtKB-KW"/>
</dbReference>
<keyword evidence="3" id="KW-0479">Metal-binding</keyword>